<name>A0A0S8JM15_UNCT6</name>
<comment type="caution">
    <text evidence="1">The sequence shown here is derived from an EMBL/GenBank/DDBJ whole genome shotgun (WGS) entry which is preliminary data.</text>
</comment>
<evidence type="ECO:0000313" key="1">
    <source>
        <dbReference type="EMBL" id="KPL09710.1"/>
    </source>
</evidence>
<sequence>MDTRRRRFTRGAHETRWIAVALLMVMVALAPSCTKPLLPAKGGNKEVVVLTPPDVWSRIEASLKEELERTVVILEAEQVFVVEHVDTLVFSEEGANRRNVLLVAPADAGGSVRRALEDAVGRDGLGAVSEPAIFVRRNVWARNQAVISLVAPNADRLVAAVDQLGDSLYAAMTMEVEDRVRRTLYLRGYKKPLAERFASEYGWSIRVPSGFQIRDENPAAGFVSFIQHYPERQLFIHWGRVGRDVEIAPSHSLELRARLAAEFYGDSTDIDGSRWERGRFVGREAMILKGRWMNSGQMVGGPFWTYCFRGRDGERLYLIDLVVVAPGEDKYPPLRQLSVIARTFEEMP</sequence>
<dbReference type="InterPro" id="IPR032286">
    <property type="entry name" value="DUF4837"/>
</dbReference>
<accession>A0A0S8JM15</accession>
<dbReference type="Pfam" id="PF16125">
    <property type="entry name" value="DUF4837"/>
    <property type="match status" value="1"/>
</dbReference>
<proteinExistence type="predicted"/>
<dbReference type="EMBL" id="LJVA01000059">
    <property type="protein sequence ID" value="KPL09710.1"/>
    <property type="molecule type" value="Genomic_DNA"/>
</dbReference>
<protein>
    <recommendedName>
        <fullName evidence="3">DUF4837 domain-containing protein</fullName>
    </recommendedName>
</protein>
<evidence type="ECO:0000313" key="2">
    <source>
        <dbReference type="Proteomes" id="UP000051035"/>
    </source>
</evidence>
<gene>
    <name evidence="1" type="ORF">AMJ71_05735</name>
</gene>
<dbReference type="Proteomes" id="UP000051035">
    <property type="component" value="Unassembled WGS sequence"/>
</dbReference>
<organism evidence="1 2">
    <name type="scientific">candidate division TA06 bacterium SM1_40</name>
    <dbReference type="NCBI Taxonomy" id="1703773"/>
    <lineage>
        <taxon>Bacteria</taxon>
        <taxon>Bacteria division TA06</taxon>
    </lineage>
</organism>
<reference evidence="1 2" key="1">
    <citation type="journal article" date="2015" name="Microbiome">
        <title>Genomic resolution of linkages in carbon, nitrogen, and sulfur cycling among widespread estuary sediment bacteria.</title>
        <authorList>
            <person name="Baker B.J."/>
            <person name="Lazar C.S."/>
            <person name="Teske A.P."/>
            <person name="Dick G.J."/>
        </authorList>
    </citation>
    <scope>NUCLEOTIDE SEQUENCE [LARGE SCALE GENOMIC DNA]</scope>
    <source>
        <strain evidence="1">SM1_40</strain>
    </source>
</reference>
<dbReference type="AlphaFoldDB" id="A0A0S8JM15"/>
<evidence type="ECO:0008006" key="3">
    <source>
        <dbReference type="Google" id="ProtNLM"/>
    </source>
</evidence>